<feature type="transmembrane region" description="Helical" evidence="1">
    <location>
        <begin position="59"/>
        <end position="79"/>
    </location>
</feature>
<protein>
    <submittedName>
        <fullName evidence="2">Membrane protein</fullName>
    </submittedName>
</protein>
<dbReference type="EMBL" id="ALPT02000050">
    <property type="protein sequence ID" value="KGA96673.1"/>
    <property type="molecule type" value="Genomic_DNA"/>
</dbReference>
<dbReference type="STRING" id="1218173.BALCAV_0214670"/>
<keyword evidence="1" id="KW-1133">Transmembrane helix</keyword>
<accession>A0A094WL59</accession>
<dbReference type="Proteomes" id="UP000002754">
    <property type="component" value="Unassembled WGS sequence"/>
</dbReference>
<comment type="caution">
    <text evidence="2">The sequence shown here is derived from an EMBL/GenBank/DDBJ whole genome shotgun (WGS) entry which is preliminary data.</text>
</comment>
<feature type="transmembrane region" description="Helical" evidence="1">
    <location>
        <begin position="32"/>
        <end position="52"/>
    </location>
</feature>
<keyword evidence="4" id="KW-1185">Reference proteome</keyword>
<dbReference type="OrthoDB" id="2868470at2"/>
<dbReference type="Proteomes" id="UP000297014">
    <property type="component" value="Unassembled WGS sequence"/>
</dbReference>
<reference evidence="2 4" key="1">
    <citation type="journal article" date="2014" name="Genome Announc.">
        <title>Draft Genome Sequence of Bacillus alcalophilus AV1934, a Classic Alkaliphile Isolated from Human Feces in 1934.</title>
        <authorList>
            <person name="Attie O."/>
            <person name="Jayaprakash A."/>
            <person name="Shah H."/>
            <person name="Paulsen I.T."/>
            <person name="Morino M."/>
            <person name="Takahashi Y."/>
            <person name="Narumi I."/>
            <person name="Sachidanandam R."/>
            <person name="Satoh K."/>
            <person name="Ito M."/>
            <person name="Krulwich T.A."/>
        </authorList>
    </citation>
    <scope>NUCLEOTIDE SEQUENCE [LARGE SCALE GENOMIC DNA]</scope>
    <source>
        <strain evidence="2 4">AV1934</strain>
    </source>
</reference>
<dbReference type="EMBL" id="JALP01000269">
    <property type="protein sequence ID" value="THG89042.1"/>
    <property type="molecule type" value="Genomic_DNA"/>
</dbReference>
<dbReference type="eggNOG" id="ENOG5032VUE">
    <property type="taxonomic scope" value="Bacteria"/>
</dbReference>
<dbReference type="AlphaFoldDB" id="A0A094WL59"/>
<sequence length="145" mass="16594">MKEVIYFISDIVNWFHSVFSGLFGVHLNDKQLHFWVIGLFGVAFFFLTHFLFKVLSKWSITVLSFIYAFTVVLVVVFAIEIQQGITGSGNMEFDDAVAGIKGFLLLFAVFLLIKWTMMGLRFLFKKVASPKKKLPSNGRSRRRAS</sequence>
<evidence type="ECO:0000313" key="3">
    <source>
        <dbReference type="EMBL" id="THG89042.1"/>
    </source>
</evidence>
<keyword evidence="1" id="KW-0812">Transmembrane</keyword>
<dbReference type="RefSeq" id="WP_003323661.1">
    <property type="nucleotide sequence ID" value="NZ_ALPT02000050.1"/>
</dbReference>
<reference evidence="3 5" key="2">
    <citation type="submission" date="2014-01" db="EMBL/GenBank/DDBJ databases">
        <title>Draft genome sequencing of Bacillus alcalophilus CGMCC 1.3604.</title>
        <authorList>
            <person name="Yang J."/>
            <person name="Diao L."/>
            <person name="Yang S."/>
        </authorList>
    </citation>
    <scope>NUCLEOTIDE SEQUENCE [LARGE SCALE GENOMIC DNA]</scope>
    <source>
        <strain evidence="3 5">CGMCC 1.3604</strain>
    </source>
</reference>
<feature type="transmembrane region" description="Helical" evidence="1">
    <location>
        <begin position="99"/>
        <end position="124"/>
    </location>
</feature>
<keyword evidence="1" id="KW-0472">Membrane</keyword>
<organism evidence="2 4">
    <name type="scientific">Alkalihalobacillus alcalophilus ATCC 27647 = CGMCC 1.3604</name>
    <dbReference type="NCBI Taxonomy" id="1218173"/>
    <lineage>
        <taxon>Bacteria</taxon>
        <taxon>Bacillati</taxon>
        <taxon>Bacillota</taxon>
        <taxon>Bacilli</taxon>
        <taxon>Bacillales</taxon>
        <taxon>Bacillaceae</taxon>
        <taxon>Alkalihalobacillus</taxon>
    </lineage>
</organism>
<evidence type="ECO:0000313" key="4">
    <source>
        <dbReference type="Proteomes" id="UP000002754"/>
    </source>
</evidence>
<evidence type="ECO:0000313" key="2">
    <source>
        <dbReference type="EMBL" id="KGA96673.1"/>
    </source>
</evidence>
<gene>
    <name evidence="3" type="ORF">AJ85_19865</name>
    <name evidence="2" type="ORF">BALCAV_0214670</name>
</gene>
<proteinExistence type="predicted"/>
<evidence type="ECO:0000256" key="1">
    <source>
        <dbReference type="SAM" id="Phobius"/>
    </source>
</evidence>
<evidence type="ECO:0000313" key="5">
    <source>
        <dbReference type="Proteomes" id="UP000297014"/>
    </source>
</evidence>
<name>A0A094WL59_ALKAL</name>